<dbReference type="PANTHER" id="PTHR42077:SF1">
    <property type="entry name" value="YALI0F30239P"/>
    <property type="match status" value="1"/>
</dbReference>
<protein>
    <submittedName>
        <fullName evidence="2">Uncharacterized protein</fullName>
    </submittedName>
</protein>
<organism evidence="2 3">
    <name type="scientific">Cladobotryum mycophilum</name>
    <dbReference type="NCBI Taxonomy" id="491253"/>
    <lineage>
        <taxon>Eukaryota</taxon>
        <taxon>Fungi</taxon>
        <taxon>Dikarya</taxon>
        <taxon>Ascomycota</taxon>
        <taxon>Pezizomycotina</taxon>
        <taxon>Sordariomycetes</taxon>
        <taxon>Hypocreomycetidae</taxon>
        <taxon>Hypocreales</taxon>
        <taxon>Hypocreaceae</taxon>
        <taxon>Cladobotryum</taxon>
    </lineage>
</organism>
<dbReference type="Proteomes" id="UP001338125">
    <property type="component" value="Unassembled WGS sequence"/>
</dbReference>
<keyword evidence="1" id="KW-0812">Transmembrane</keyword>
<evidence type="ECO:0000313" key="3">
    <source>
        <dbReference type="Proteomes" id="UP001338125"/>
    </source>
</evidence>
<accession>A0ABR0SUI0</accession>
<keyword evidence="1" id="KW-1133">Transmembrane helix</keyword>
<sequence>MAQSIVAETRTHETEFGLHMGCPRACAIDESTIFPLIIATAFVGGCGWVLYQVYIGFTKIRETASENMGRNNVVFTKDGLRVGVKDTSNEKYIDATQSFVVKAWNLGNAREDKELKQRR</sequence>
<reference evidence="2 3" key="1">
    <citation type="submission" date="2024-01" db="EMBL/GenBank/DDBJ databases">
        <title>Complete genome of Cladobotryum mycophilum ATHUM6906.</title>
        <authorList>
            <person name="Christinaki A.C."/>
            <person name="Myridakis A.I."/>
            <person name="Kouvelis V.N."/>
        </authorList>
    </citation>
    <scope>NUCLEOTIDE SEQUENCE [LARGE SCALE GENOMIC DNA]</scope>
    <source>
        <strain evidence="2 3">ATHUM6906</strain>
    </source>
</reference>
<evidence type="ECO:0000313" key="2">
    <source>
        <dbReference type="EMBL" id="KAK5995778.1"/>
    </source>
</evidence>
<dbReference type="PANTHER" id="PTHR42077">
    <property type="entry name" value="YALI0F30239P"/>
    <property type="match status" value="1"/>
</dbReference>
<comment type="caution">
    <text evidence="2">The sequence shown here is derived from an EMBL/GenBank/DDBJ whole genome shotgun (WGS) entry which is preliminary data.</text>
</comment>
<gene>
    <name evidence="2" type="ORF">PT974_04196</name>
</gene>
<name>A0ABR0SUI0_9HYPO</name>
<evidence type="ECO:0000256" key="1">
    <source>
        <dbReference type="SAM" id="Phobius"/>
    </source>
</evidence>
<feature type="transmembrane region" description="Helical" evidence="1">
    <location>
        <begin position="33"/>
        <end position="51"/>
    </location>
</feature>
<proteinExistence type="predicted"/>
<dbReference type="EMBL" id="JAVFKD010000004">
    <property type="protein sequence ID" value="KAK5995778.1"/>
    <property type="molecule type" value="Genomic_DNA"/>
</dbReference>
<keyword evidence="3" id="KW-1185">Reference proteome</keyword>
<keyword evidence="1" id="KW-0472">Membrane</keyword>